<dbReference type="InterPro" id="IPR006143">
    <property type="entry name" value="RND_pump_MFP"/>
</dbReference>
<feature type="domain" description="Multidrug resistance protein MdtA-like beta-barrel" evidence="8">
    <location>
        <begin position="221"/>
        <end position="302"/>
    </location>
</feature>
<dbReference type="EMBL" id="PJCH01000013">
    <property type="protein sequence ID" value="PQA86643.1"/>
    <property type="molecule type" value="Genomic_DNA"/>
</dbReference>
<evidence type="ECO:0000256" key="2">
    <source>
        <dbReference type="ARBA" id="ARBA00009477"/>
    </source>
</evidence>
<evidence type="ECO:0000259" key="7">
    <source>
        <dbReference type="Pfam" id="PF25917"/>
    </source>
</evidence>
<keyword evidence="11" id="KW-1185">Reference proteome</keyword>
<feature type="domain" description="Multidrug resistance protein MdtA-like alpha-helical hairpin" evidence="6">
    <location>
        <begin position="113"/>
        <end position="181"/>
    </location>
</feature>
<feature type="domain" description="Multidrug resistance protein MdtA-like C-terminal permuted SH3" evidence="9">
    <location>
        <begin position="309"/>
        <end position="369"/>
    </location>
</feature>
<dbReference type="Gene3D" id="1.10.287.470">
    <property type="entry name" value="Helix hairpin bin"/>
    <property type="match status" value="1"/>
</dbReference>
<dbReference type="PANTHER" id="PTHR30158:SF24">
    <property type="entry name" value="HLYD FAMILY SECRETION PROTEIN"/>
    <property type="match status" value="1"/>
</dbReference>
<dbReference type="OrthoDB" id="9816569at2"/>
<proteinExistence type="inferred from homology"/>
<gene>
    <name evidence="10" type="ORF">CW354_16055</name>
</gene>
<dbReference type="AlphaFoldDB" id="A0A2S7K2D4"/>
<evidence type="ECO:0000259" key="6">
    <source>
        <dbReference type="Pfam" id="PF25876"/>
    </source>
</evidence>
<sequence>MLRRNGGKRLTGRTRAQLARCLAASAFGVLASGCGNGVGEGPPPAPEVVVEKPQEQAVTDWLRYTGRFEAIEAVDIRARVSGYLQGVHFEDGDEVEKGDLLFTIDPRPFEAALAAAEGALAQARSTLSQSRKERARADELIDIGGVSREELDALVAAEARAAAAVKTAEANLRAARLDLEFAEVRAPIAGRLSERRIDPGNLIAGGGAGADILTTIVSYDPIHFAFDASEADVLNYLQGRKRSGAAEIEIKLLGETAFSRKGRVTFADNRIDPRAGTLRLRAVIDNPDGVLQPGMFGEARVNAFEPYEALTVPETAIVTDASRRLVFIVGADNKVETRSVELGPVIGDRRVIRSGLHSQDRVIVAGLQRARPGAPVQPAATDDDAPSRLAADGEAQE</sequence>
<dbReference type="GO" id="GO:0022857">
    <property type="term" value="F:transmembrane transporter activity"/>
    <property type="evidence" value="ECO:0007669"/>
    <property type="project" value="InterPro"/>
</dbReference>
<dbReference type="InterPro" id="IPR058625">
    <property type="entry name" value="MdtA-like_BSH"/>
</dbReference>
<feature type="coiled-coil region" evidence="3">
    <location>
        <begin position="113"/>
        <end position="140"/>
    </location>
</feature>
<dbReference type="FunFam" id="2.40.420.20:FF:000001">
    <property type="entry name" value="Efflux RND transporter periplasmic adaptor subunit"/>
    <property type="match status" value="1"/>
</dbReference>
<dbReference type="GO" id="GO:0005886">
    <property type="term" value="C:plasma membrane"/>
    <property type="evidence" value="ECO:0007669"/>
    <property type="project" value="TreeGrafter"/>
</dbReference>
<name>A0A2S7K2D4_9PROT</name>
<dbReference type="SUPFAM" id="SSF111369">
    <property type="entry name" value="HlyD-like secretion proteins"/>
    <property type="match status" value="1"/>
</dbReference>
<dbReference type="Pfam" id="PF25917">
    <property type="entry name" value="BSH_RND"/>
    <property type="match status" value="1"/>
</dbReference>
<evidence type="ECO:0000259" key="8">
    <source>
        <dbReference type="Pfam" id="PF25944"/>
    </source>
</evidence>
<feature type="signal peptide" evidence="5">
    <location>
        <begin position="1"/>
        <end position="31"/>
    </location>
</feature>
<keyword evidence="3" id="KW-0175">Coiled coil</keyword>
<comment type="caution">
    <text evidence="10">The sequence shown here is derived from an EMBL/GenBank/DDBJ whole genome shotgun (WGS) entry which is preliminary data.</text>
</comment>
<reference evidence="10 11" key="1">
    <citation type="submission" date="2017-12" db="EMBL/GenBank/DDBJ databases">
        <authorList>
            <person name="Hurst M.R.H."/>
        </authorList>
    </citation>
    <scope>NUCLEOTIDE SEQUENCE [LARGE SCALE GENOMIC DNA]</scope>
    <source>
        <strain evidence="10 11">SY-3-19</strain>
    </source>
</reference>
<evidence type="ECO:0000256" key="1">
    <source>
        <dbReference type="ARBA" id="ARBA00004196"/>
    </source>
</evidence>
<keyword evidence="5" id="KW-0732">Signal</keyword>
<comment type="similarity">
    <text evidence="2">Belongs to the membrane fusion protein (MFP) (TC 8.A.1) family.</text>
</comment>
<evidence type="ECO:0000256" key="4">
    <source>
        <dbReference type="SAM" id="MobiDB-lite"/>
    </source>
</evidence>
<dbReference type="InterPro" id="IPR058626">
    <property type="entry name" value="MdtA-like_b-barrel"/>
</dbReference>
<evidence type="ECO:0000256" key="5">
    <source>
        <dbReference type="SAM" id="SignalP"/>
    </source>
</evidence>
<organism evidence="10 11">
    <name type="scientific">Hyphococcus luteus</name>
    <dbReference type="NCBI Taxonomy" id="2058213"/>
    <lineage>
        <taxon>Bacteria</taxon>
        <taxon>Pseudomonadati</taxon>
        <taxon>Pseudomonadota</taxon>
        <taxon>Alphaproteobacteria</taxon>
        <taxon>Parvularculales</taxon>
        <taxon>Parvularculaceae</taxon>
        <taxon>Hyphococcus</taxon>
    </lineage>
</organism>
<dbReference type="Pfam" id="PF25944">
    <property type="entry name" value="Beta-barrel_RND"/>
    <property type="match status" value="1"/>
</dbReference>
<evidence type="ECO:0000256" key="3">
    <source>
        <dbReference type="SAM" id="Coils"/>
    </source>
</evidence>
<dbReference type="GO" id="GO:0030313">
    <property type="term" value="C:cell envelope"/>
    <property type="evidence" value="ECO:0007669"/>
    <property type="project" value="UniProtKB-SubCell"/>
</dbReference>
<dbReference type="Pfam" id="PF25967">
    <property type="entry name" value="RND-MFP_C"/>
    <property type="match status" value="1"/>
</dbReference>
<protein>
    <submittedName>
        <fullName evidence="10">Efflux transporter periplasmic adaptor subunit</fullName>
    </submittedName>
</protein>
<dbReference type="PANTHER" id="PTHR30158">
    <property type="entry name" value="ACRA/E-RELATED COMPONENT OF DRUG EFFLUX TRANSPORTER"/>
    <property type="match status" value="1"/>
</dbReference>
<comment type="subcellular location">
    <subcellularLocation>
        <location evidence="1">Cell envelope</location>
    </subcellularLocation>
</comment>
<dbReference type="InterPro" id="IPR058627">
    <property type="entry name" value="MdtA-like_C"/>
</dbReference>
<dbReference type="GO" id="GO:0046677">
    <property type="term" value="P:response to antibiotic"/>
    <property type="evidence" value="ECO:0007669"/>
    <property type="project" value="TreeGrafter"/>
</dbReference>
<evidence type="ECO:0000259" key="9">
    <source>
        <dbReference type="Pfam" id="PF25967"/>
    </source>
</evidence>
<dbReference type="Gene3D" id="2.40.50.100">
    <property type="match status" value="1"/>
</dbReference>
<evidence type="ECO:0000313" key="10">
    <source>
        <dbReference type="EMBL" id="PQA86643.1"/>
    </source>
</evidence>
<dbReference type="PROSITE" id="PS51257">
    <property type="entry name" value="PROKAR_LIPOPROTEIN"/>
    <property type="match status" value="1"/>
</dbReference>
<dbReference type="Gene3D" id="2.40.420.20">
    <property type="match status" value="1"/>
</dbReference>
<dbReference type="NCBIfam" id="TIGR01730">
    <property type="entry name" value="RND_mfp"/>
    <property type="match status" value="1"/>
</dbReference>
<feature type="domain" description="Multidrug resistance protein MdtA-like barrel-sandwich hybrid" evidence="7">
    <location>
        <begin position="73"/>
        <end position="213"/>
    </location>
</feature>
<dbReference type="Gene3D" id="2.40.30.170">
    <property type="match status" value="1"/>
</dbReference>
<feature type="chain" id="PRO_5015565297" evidence="5">
    <location>
        <begin position="32"/>
        <end position="397"/>
    </location>
</feature>
<dbReference type="Pfam" id="PF25876">
    <property type="entry name" value="HH_MFP_RND"/>
    <property type="match status" value="1"/>
</dbReference>
<dbReference type="Proteomes" id="UP000239504">
    <property type="component" value="Unassembled WGS sequence"/>
</dbReference>
<feature type="region of interest" description="Disordered" evidence="4">
    <location>
        <begin position="369"/>
        <end position="397"/>
    </location>
</feature>
<accession>A0A2S7K2D4</accession>
<evidence type="ECO:0000313" key="11">
    <source>
        <dbReference type="Proteomes" id="UP000239504"/>
    </source>
</evidence>
<dbReference type="InterPro" id="IPR058624">
    <property type="entry name" value="MdtA-like_HH"/>
</dbReference>